<accession>A0A5C6N549</accession>
<organism evidence="2 3">
    <name type="scientific">Takifugu flavidus</name>
    <name type="common">sansaifugu</name>
    <dbReference type="NCBI Taxonomy" id="433684"/>
    <lineage>
        <taxon>Eukaryota</taxon>
        <taxon>Metazoa</taxon>
        <taxon>Chordata</taxon>
        <taxon>Craniata</taxon>
        <taxon>Vertebrata</taxon>
        <taxon>Euteleostomi</taxon>
        <taxon>Actinopterygii</taxon>
        <taxon>Neopterygii</taxon>
        <taxon>Teleostei</taxon>
        <taxon>Neoteleostei</taxon>
        <taxon>Acanthomorphata</taxon>
        <taxon>Eupercaria</taxon>
        <taxon>Tetraodontiformes</taxon>
        <taxon>Tetradontoidea</taxon>
        <taxon>Tetraodontidae</taxon>
        <taxon>Takifugu</taxon>
    </lineage>
</organism>
<feature type="non-terminal residue" evidence="2">
    <location>
        <position position="1"/>
    </location>
</feature>
<evidence type="ECO:0000313" key="2">
    <source>
        <dbReference type="EMBL" id="TWW60860.1"/>
    </source>
</evidence>
<dbReference type="AlphaFoldDB" id="A0A5C6N549"/>
<keyword evidence="3" id="KW-1185">Reference proteome</keyword>
<sequence length="170" mass="17618">ADILKQVQERSKSRAAAEPPQTQRELRRAPHAAGRLLPLELTLTAQRSSSNRTPASLRTPLCVSADILTPLRVGGASCLPGAGRTGAGGRGAQFAAQAAADESGSMAGLLLREEGASSLHSSPIIITIIIIIITIPETPLSQWRSGGGGVEVKTDPGSEPRSEAPSEEPD</sequence>
<feature type="compositionally biased region" description="Basic and acidic residues" evidence="1">
    <location>
        <begin position="152"/>
        <end position="164"/>
    </location>
</feature>
<proteinExistence type="predicted"/>
<gene>
    <name evidence="2" type="ORF">D4764_05G0009500</name>
</gene>
<protein>
    <submittedName>
        <fullName evidence="2">Uncharacterized protein</fullName>
    </submittedName>
</protein>
<feature type="region of interest" description="Disordered" evidence="1">
    <location>
        <begin position="1"/>
        <end position="28"/>
    </location>
</feature>
<dbReference type="Proteomes" id="UP000324091">
    <property type="component" value="Chromosome 5"/>
</dbReference>
<reference evidence="2 3" key="1">
    <citation type="submission" date="2019-04" db="EMBL/GenBank/DDBJ databases">
        <title>Chromosome genome assembly for Takifugu flavidus.</title>
        <authorList>
            <person name="Xiao S."/>
        </authorList>
    </citation>
    <scope>NUCLEOTIDE SEQUENCE [LARGE SCALE GENOMIC DNA]</scope>
    <source>
        <strain evidence="2">HTHZ2018</strain>
        <tissue evidence="2">Muscle</tissue>
    </source>
</reference>
<dbReference type="EMBL" id="RHFK02000018">
    <property type="protein sequence ID" value="TWW60860.1"/>
    <property type="molecule type" value="Genomic_DNA"/>
</dbReference>
<name>A0A5C6N549_9TELE</name>
<feature type="region of interest" description="Disordered" evidence="1">
    <location>
        <begin position="142"/>
        <end position="170"/>
    </location>
</feature>
<comment type="caution">
    <text evidence="2">The sequence shown here is derived from an EMBL/GenBank/DDBJ whole genome shotgun (WGS) entry which is preliminary data.</text>
</comment>
<evidence type="ECO:0000313" key="3">
    <source>
        <dbReference type="Proteomes" id="UP000324091"/>
    </source>
</evidence>
<evidence type="ECO:0000256" key="1">
    <source>
        <dbReference type="SAM" id="MobiDB-lite"/>
    </source>
</evidence>